<feature type="domain" description="ATP-grasp" evidence="2">
    <location>
        <begin position="124"/>
        <end position="333"/>
    </location>
</feature>
<reference evidence="3 4" key="1">
    <citation type="submission" date="2021-08" db="EMBL/GenBank/DDBJ databases">
        <title>Whole genome sequence of novel Actinomyces species strain MAS-1.</title>
        <authorList>
            <person name="Saito M."/>
            <person name="Kuwahara N."/>
            <person name="Takizawa T."/>
            <person name="Gotouda H."/>
            <person name="Ochiai T."/>
        </authorList>
    </citation>
    <scope>NUCLEOTIDE SEQUENCE [LARGE SCALE GENOMIC DNA]</scope>
    <source>
        <strain evidence="3 4">MAS-1</strain>
    </source>
</reference>
<dbReference type="PANTHER" id="PTHR39217:SF1">
    <property type="entry name" value="GLUTATHIONE SYNTHETASE"/>
    <property type="match status" value="1"/>
</dbReference>
<dbReference type="InterPro" id="IPR011761">
    <property type="entry name" value="ATP-grasp"/>
</dbReference>
<evidence type="ECO:0000259" key="2">
    <source>
        <dbReference type="PROSITE" id="PS50975"/>
    </source>
</evidence>
<accession>A0ABN6K7B3</accession>
<evidence type="ECO:0000313" key="3">
    <source>
        <dbReference type="EMBL" id="BDA65152.1"/>
    </source>
</evidence>
<evidence type="ECO:0000313" key="4">
    <source>
        <dbReference type="Proteomes" id="UP000824496"/>
    </source>
</evidence>
<sequence>MALAERCRRLASHAVVTHAGGERGTVRTVTDPIVTLATCADFPELDEDNRALPDALRERGIEPRIAVWNDADADWSQAGMVVLRSVRDYARKGRYQEFLAWSRSVRRLLNPHEVLVWNSDKHYLNRLAGLGVPTIPTTWLEPEANYSKHQVHTRFPAHGDFVVKPAISSGGRGTGRYTATDARSRSEAINDAVHHLGRGRSVMVQRYLEEVDRKGEVSLVYLNGVLSHAVEKAPMLHPSFRSTDQVHEEIVTAREPSQQEWLWGEQVRKAIHQLIKETAGRDIQLLFNRVDVVGDGQGGFYLMEVSLIDAGLYLGSTPGALDNFADAIAQRVFW</sequence>
<dbReference type="PROSITE" id="PS50975">
    <property type="entry name" value="ATP_GRASP"/>
    <property type="match status" value="1"/>
</dbReference>
<dbReference type="PANTHER" id="PTHR39217">
    <property type="match status" value="1"/>
</dbReference>
<dbReference type="Pfam" id="PF02955">
    <property type="entry name" value="GSH-S_ATP"/>
    <property type="match status" value="1"/>
</dbReference>
<keyword evidence="4" id="KW-1185">Reference proteome</keyword>
<dbReference type="Proteomes" id="UP000824496">
    <property type="component" value="Chromosome"/>
</dbReference>
<dbReference type="SUPFAM" id="SSF56059">
    <property type="entry name" value="Glutathione synthetase ATP-binding domain-like"/>
    <property type="match status" value="1"/>
</dbReference>
<dbReference type="InterPro" id="IPR053191">
    <property type="entry name" value="DcsG_Biosynth_Enzyme"/>
</dbReference>
<organism evidence="3 4">
    <name type="scientific">Actinomyces capricornis</name>
    <dbReference type="NCBI Taxonomy" id="2755559"/>
    <lineage>
        <taxon>Bacteria</taxon>
        <taxon>Bacillati</taxon>
        <taxon>Actinomycetota</taxon>
        <taxon>Actinomycetes</taxon>
        <taxon>Actinomycetales</taxon>
        <taxon>Actinomycetaceae</taxon>
        <taxon>Actinomyces</taxon>
    </lineage>
</organism>
<dbReference type="EMBL" id="AP025017">
    <property type="protein sequence ID" value="BDA65152.1"/>
    <property type="molecule type" value="Genomic_DNA"/>
</dbReference>
<protein>
    <submittedName>
        <fullName evidence="3">ATP-grasp domain-containing protein</fullName>
    </submittedName>
</protein>
<keyword evidence="1" id="KW-0067">ATP-binding</keyword>
<dbReference type="Gene3D" id="3.30.470.20">
    <property type="entry name" value="ATP-grasp fold, B domain"/>
    <property type="match status" value="1"/>
</dbReference>
<proteinExistence type="predicted"/>
<gene>
    <name evidence="3" type="ORF">MANAM107_19860</name>
</gene>
<evidence type="ECO:0000256" key="1">
    <source>
        <dbReference type="PROSITE-ProRule" id="PRU00409"/>
    </source>
</evidence>
<name>A0ABN6K7B3_9ACTO</name>
<dbReference type="InterPro" id="IPR004218">
    <property type="entry name" value="GSHS_ATP-bd"/>
</dbReference>
<keyword evidence="1" id="KW-0547">Nucleotide-binding</keyword>